<name>A0A1U9QSR9_STRNV</name>
<feature type="compositionally biased region" description="Polar residues" evidence="1">
    <location>
        <begin position="1"/>
        <end position="16"/>
    </location>
</feature>
<gene>
    <name evidence="2" type="ORF">BBN63_14695</name>
</gene>
<evidence type="ECO:0000256" key="1">
    <source>
        <dbReference type="SAM" id="MobiDB-lite"/>
    </source>
</evidence>
<dbReference type="AlphaFoldDB" id="A0A1U9QSR9"/>
<reference evidence="2 3" key="1">
    <citation type="submission" date="2016-11" db="EMBL/GenBank/DDBJ databases">
        <title>Complete genome sequence of Streptomyces niveus SCSIO 3406.</title>
        <authorList>
            <person name="Zhu Q."/>
            <person name="Cheng W."/>
            <person name="Song Y."/>
            <person name="Li Q."/>
            <person name="Ju J."/>
        </authorList>
    </citation>
    <scope>NUCLEOTIDE SEQUENCE [LARGE SCALE GENOMIC DNA]</scope>
    <source>
        <strain evidence="2 3">SCSIO 3406</strain>
    </source>
</reference>
<protein>
    <submittedName>
        <fullName evidence="2">Uncharacterized protein</fullName>
    </submittedName>
</protein>
<sequence length="129" mass="14168">MITVASSGKASRATDSADTEALPVDIETISEGTEAALSMELSTSTRKDMDASLPEIVGHLNLLLGEDLGADEDQDVRELFRKGYRLLDLQNRPTAETPSFGAFLYLRDAADVTRRLLWIYTQRHGLDAP</sequence>
<feature type="region of interest" description="Disordered" evidence="1">
    <location>
        <begin position="1"/>
        <end position="25"/>
    </location>
</feature>
<dbReference type="KEGG" id="snw:BBN63_14695"/>
<accession>A0A1U9QSR9</accession>
<proteinExistence type="predicted"/>
<evidence type="ECO:0000313" key="2">
    <source>
        <dbReference type="EMBL" id="AQU67304.1"/>
    </source>
</evidence>
<dbReference type="Proteomes" id="UP000189677">
    <property type="component" value="Chromosome"/>
</dbReference>
<dbReference type="OrthoDB" id="4223559at2"/>
<dbReference type="EMBL" id="CP018047">
    <property type="protein sequence ID" value="AQU67304.1"/>
    <property type="molecule type" value="Genomic_DNA"/>
</dbReference>
<evidence type="ECO:0000313" key="3">
    <source>
        <dbReference type="Proteomes" id="UP000189677"/>
    </source>
</evidence>
<organism evidence="2 3">
    <name type="scientific">Streptomyces niveus</name>
    <name type="common">Streptomyces spheroides</name>
    <dbReference type="NCBI Taxonomy" id="193462"/>
    <lineage>
        <taxon>Bacteria</taxon>
        <taxon>Bacillati</taxon>
        <taxon>Actinomycetota</taxon>
        <taxon>Actinomycetes</taxon>
        <taxon>Kitasatosporales</taxon>
        <taxon>Streptomycetaceae</taxon>
        <taxon>Streptomyces</taxon>
    </lineage>
</organism>
<keyword evidence="3" id="KW-1185">Reference proteome</keyword>